<keyword evidence="3" id="KW-0560">Oxidoreductase</keyword>
<comment type="caution">
    <text evidence="5">The sequence shown here is derived from an EMBL/GenBank/DDBJ whole genome shotgun (WGS) entry which is preliminary data.</text>
</comment>
<evidence type="ECO:0000313" key="5">
    <source>
        <dbReference type="EMBL" id="GAG44975.1"/>
    </source>
</evidence>
<proteinExistence type="predicted"/>
<sequence>AGLKAPSGGNRQTTTFVIADDPGLLAEIRKIHPHARAVIACVTSAEPKTAYGDLQYEVEDCSAAVENMLLAVSALGYATVWIDGMLRLEGRAERLNSLLGVPADRTVRVILPVGVPAAEGPRPEKKPFEERAWFNRHA</sequence>
<name>X0XP72_9ZZZZ</name>
<evidence type="ECO:0000256" key="1">
    <source>
        <dbReference type="ARBA" id="ARBA00022630"/>
    </source>
</evidence>
<evidence type="ECO:0000256" key="3">
    <source>
        <dbReference type="ARBA" id="ARBA00023002"/>
    </source>
</evidence>
<dbReference type="InterPro" id="IPR050627">
    <property type="entry name" value="Nitroreductase/BluB"/>
</dbReference>
<evidence type="ECO:0000256" key="2">
    <source>
        <dbReference type="ARBA" id="ARBA00022643"/>
    </source>
</evidence>
<dbReference type="EMBL" id="BARS01051394">
    <property type="protein sequence ID" value="GAG44975.1"/>
    <property type="molecule type" value="Genomic_DNA"/>
</dbReference>
<keyword evidence="2" id="KW-0288">FMN</keyword>
<reference evidence="5" key="1">
    <citation type="journal article" date="2014" name="Front. Microbiol.">
        <title>High frequency of phylogenetically diverse reductive dehalogenase-homologous genes in deep subseafloor sedimentary metagenomes.</title>
        <authorList>
            <person name="Kawai M."/>
            <person name="Futagami T."/>
            <person name="Toyoda A."/>
            <person name="Takaki Y."/>
            <person name="Nishi S."/>
            <person name="Hori S."/>
            <person name="Arai W."/>
            <person name="Tsubouchi T."/>
            <person name="Morono Y."/>
            <person name="Uchiyama I."/>
            <person name="Ito T."/>
            <person name="Fujiyama A."/>
            <person name="Inagaki F."/>
            <person name="Takami H."/>
        </authorList>
    </citation>
    <scope>NUCLEOTIDE SEQUENCE</scope>
    <source>
        <strain evidence="5">Expedition CK06-06</strain>
    </source>
</reference>
<dbReference type="PANTHER" id="PTHR23026">
    <property type="entry name" value="NADPH NITROREDUCTASE"/>
    <property type="match status" value="1"/>
</dbReference>
<dbReference type="PANTHER" id="PTHR23026:SF90">
    <property type="entry name" value="IODOTYROSINE DEIODINASE 1"/>
    <property type="match status" value="1"/>
</dbReference>
<keyword evidence="1" id="KW-0285">Flavoprotein</keyword>
<dbReference type="Pfam" id="PF00881">
    <property type="entry name" value="Nitroreductase"/>
    <property type="match status" value="1"/>
</dbReference>
<protein>
    <recommendedName>
        <fullName evidence="4">Nitroreductase domain-containing protein</fullName>
    </recommendedName>
</protein>
<organism evidence="5">
    <name type="scientific">marine sediment metagenome</name>
    <dbReference type="NCBI Taxonomy" id="412755"/>
    <lineage>
        <taxon>unclassified sequences</taxon>
        <taxon>metagenomes</taxon>
        <taxon>ecological metagenomes</taxon>
    </lineage>
</organism>
<dbReference type="SUPFAM" id="SSF55469">
    <property type="entry name" value="FMN-dependent nitroreductase-like"/>
    <property type="match status" value="1"/>
</dbReference>
<evidence type="ECO:0000259" key="4">
    <source>
        <dbReference type="Pfam" id="PF00881"/>
    </source>
</evidence>
<dbReference type="AlphaFoldDB" id="X0XP72"/>
<dbReference type="InterPro" id="IPR029479">
    <property type="entry name" value="Nitroreductase"/>
</dbReference>
<feature type="domain" description="Nitroreductase" evidence="4">
    <location>
        <begin position="40"/>
        <end position="114"/>
    </location>
</feature>
<feature type="non-terminal residue" evidence="5">
    <location>
        <position position="1"/>
    </location>
</feature>
<dbReference type="GO" id="GO:0016491">
    <property type="term" value="F:oxidoreductase activity"/>
    <property type="evidence" value="ECO:0007669"/>
    <property type="project" value="UniProtKB-KW"/>
</dbReference>
<dbReference type="Gene3D" id="3.40.109.10">
    <property type="entry name" value="NADH Oxidase"/>
    <property type="match status" value="1"/>
</dbReference>
<gene>
    <name evidence="5" type="ORF">S01H1_76569</name>
</gene>
<accession>X0XP72</accession>
<dbReference type="InterPro" id="IPR000415">
    <property type="entry name" value="Nitroreductase-like"/>
</dbReference>